<dbReference type="EMBL" id="JACOOI010000013">
    <property type="protein sequence ID" value="MBC5643797.1"/>
    <property type="molecule type" value="Genomic_DNA"/>
</dbReference>
<evidence type="ECO:0000313" key="1">
    <source>
        <dbReference type="EMBL" id="MBC5643797.1"/>
    </source>
</evidence>
<comment type="caution">
    <text evidence="1">The sequence shown here is derived from an EMBL/GenBank/DDBJ whole genome shotgun (WGS) entry which is preliminary data.</text>
</comment>
<sequence length="105" mass="12107">MKGFLLQINKEKVSAESIKNGCINILLTNKEGVFKINFGGMDENMYSYTWYSSELTLGDEICISYKENVQTSNPIAKVNFAQLTKEEILQRELETYWKLKAELNL</sequence>
<accession>A0ABR7E205</accession>
<dbReference type="RefSeq" id="WP_186959742.1">
    <property type="nucleotide sequence ID" value="NZ_JACOOI010000013.1"/>
</dbReference>
<proteinExistence type="predicted"/>
<gene>
    <name evidence="1" type="ORF">H8S77_12955</name>
</gene>
<dbReference type="Proteomes" id="UP000644010">
    <property type="component" value="Unassembled WGS sequence"/>
</dbReference>
<name>A0ABR7E205_9BACT</name>
<evidence type="ECO:0000313" key="2">
    <source>
        <dbReference type="Proteomes" id="UP000644010"/>
    </source>
</evidence>
<reference evidence="1 2" key="1">
    <citation type="submission" date="2020-08" db="EMBL/GenBank/DDBJ databases">
        <title>Genome public.</title>
        <authorList>
            <person name="Liu C."/>
            <person name="Sun Q."/>
        </authorList>
    </citation>
    <scope>NUCLEOTIDE SEQUENCE [LARGE SCALE GENOMIC DNA]</scope>
    <source>
        <strain evidence="1 2">BX2</strain>
    </source>
</reference>
<protein>
    <submittedName>
        <fullName evidence="1">Uncharacterized protein</fullName>
    </submittedName>
</protein>
<organism evidence="1 2">
    <name type="scientific">Parabacteroides segnis</name>
    <dbReference type="NCBI Taxonomy" id="2763058"/>
    <lineage>
        <taxon>Bacteria</taxon>
        <taxon>Pseudomonadati</taxon>
        <taxon>Bacteroidota</taxon>
        <taxon>Bacteroidia</taxon>
        <taxon>Bacteroidales</taxon>
        <taxon>Tannerellaceae</taxon>
        <taxon>Parabacteroides</taxon>
    </lineage>
</organism>
<keyword evidence="2" id="KW-1185">Reference proteome</keyword>